<keyword evidence="1" id="KW-0614">Plasmid</keyword>
<organism evidence="1 2">
    <name type="scientific">Azospirillum baldaniorum</name>
    <dbReference type="NCBI Taxonomy" id="1064539"/>
    <lineage>
        <taxon>Bacteria</taxon>
        <taxon>Pseudomonadati</taxon>
        <taxon>Pseudomonadota</taxon>
        <taxon>Alphaproteobacteria</taxon>
        <taxon>Rhodospirillales</taxon>
        <taxon>Azospirillaceae</taxon>
        <taxon>Azospirillum</taxon>
    </lineage>
</organism>
<protein>
    <submittedName>
        <fullName evidence="1">Uncharacterized protein</fullName>
    </submittedName>
</protein>
<keyword evidence="2" id="KW-1185">Reference proteome</keyword>
<evidence type="ECO:0000313" key="2">
    <source>
        <dbReference type="Proteomes" id="UP000007319"/>
    </source>
</evidence>
<dbReference type="KEGG" id="abs:AZOBR_p340173"/>
<gene>
    <name evidence="1" type="ORF">AZOBR_p340173</name>
</gene>
<dbReference type="Proteomes" id="UP000007319">
    <property type="component" value="Plasmid AZOBR_p3"/>
</dbReference>
<sequence length="107" mass="11965">MHDQLLSDRIVKAKKQHVCDHCGVTIEAGERYRSIAQIWEGDFGVFRAHCDCERAARHLHRASRMNWDEGVILADDIAEGGPEAADWLAAKHPGPAIRMGVALTPYF</sequence>
<evidence type="ECO:0000313" key="1">
    <source>
        <dbReference type="EMBL" id="CCD02935.1"/>
    </source>
</evidence>
<name>A0A9P1JZZ3_9PROT</name>
<dbReference type="AlphaFoldDB" id="A0A9P1JZZ3"/>
<geneLocation type="plasmid" evidence="1 2">
    <name>AZOBR_p3</name>
</geneLocation>
<dbReference type="EMBL" id="HE577330">
    <property type="protein sequence ID" value="CCD02935.1"/>
    <property type="molecule type" value="Genomic_DNA"/>
</dbReference>
<accession>A0A9P1JZZ3</accession>
<proteinExistence type="predicted"/>
<reference evidence="1 2" key="1">
    <citation type="journal article" date="2011" name="PLoS Genet.">
        <title>Azospirillum genomes reveal transition of bacteria from aquatic to terrestrial environments.</title>
        <authorList>
            <person name="Wisniewski-Dye F."/>
            <person name="Borziak K."/>
            <person name="Khalsa-Moyers G."/>
            <person name="Alexandre G."/>
            <person name="Sukharnikov L.O."/>
            <person name="Wuichet K."/>
            <person name="Hurst G.B."/>
            <person name="McDonald W.H."/>
            <person name="Robertson J.S."/>
            <person name="Barbe V."/>
            <person name="Calteau A."/>
            <person name="Rouy Z."/>
            <person name="Mangenot S."/>
            <person name="Prigent-Combaret C."/>
            <person name="Normand P."/>
            <person name="Boyer M."/>
            <person name="Siguier P."/>
            <person name="Dessaux Y."/>
            <person name="Elmerich C."/>
            <person name="Condemine G."/>
            <person name="Krishnen G."/>
            <person name="Kennedy I."/>
            <person name="Paterson A.H."/>
            <person name="Gonzalez V."/>
            <person name="Mavingui P."/>
            <person name="Zhulin I.B."/>
        </authorList>
    </citation>
    <scope>NUCLEOTIDE SEQUENCE [LARGE SCALE GENOMIC DNA]</scope>
    <source>
        <strain evidence="1 2">Sp245</strain>
    </source>
</reference>
<dbReference type="RefSeq" id="WP_014199447.1">
    <property type="nucleotide sequence ID" value="NC_016595.1"/>
</dbReference>